<dbReference type="InterPro" id="IPR016024">
    <property type="entry name" value="ARM-type_fold"/>
</dbReference>
<dbReference type="SUPFAM" id="SSF48371">
    <property type="entry name" value="ARM repeat"/>
    <property type="match status" value="1"/>
</dbReference>
<name>A0A8S9LYE5_BRACR</name>
<evidence type="ECO:0008006" key="2">
    <source>
        <dbReference type="Google" id="ProtNLM"/>
    </source>
</evidence>
<comment type="caution">
    <text evidence="1">The sequence shown here is derived from an EMBL/GenBank/DDBJ whole genome shotgun (WGS) entry which is preliminary data.</text>
</comment>
<accession>A0A8S9LYE5</accession>
<reference evidence="1" key="1">
    <citation type="submission" date="2019-12" db="EMBL/GenBank/DDBJ databases">
        <title>Genome sequencing and annotation of Brassica cretica.</title>
        <authorList>
            <person name="Studholme D.J."/>
            <person name="Sarris P.F."/>
        </authorList>
    </citation>
    <scope>NUCLEOTIDE SEQUENCE</scope>
    <source>
        <strain evidence="1">PFS-102/07</strain>
        <tissue evidence="1">Leaf</tissue>
    </source>
</reference>
<dbReference type="AlphaFoldDB" id="A0A8S9LYE5"/>
<dbReference type="InterPro" id="IPR011989">
    <property type="entry name" value="ARM-like"/>
</dbReference>
<dbReference type="PANTHER" id="PTHR10997">
    <property type="entry name" value="IMPORTIN-7, 8, 11"/>
    <property type="match status" value="1"/>
</dbReference>
<organism evidence="1">
    <name type="scientific">Brassica cretica</name>
    <name type="common">Mustard</name>
    <dbReference type="NCBI Taxonomy" id="69181"/>
    <lineage>
        <taxon>Eukaryota</taxon>
        <taxon>Viridiplantae</taxon>
        <taxon>Streptophyta</taxon>
        <taxon>Embryophyta</taxon>
        <taxon>Tracheophyta</taxon>
        <taxon>Spermatophyta</taxon>
        <taxon>Magnoliopsida</taxon>
        <taxon>eudicotyledons</taxon>
        <taxon>Gunneridae</taxon>
        <taxon>Pentapetalae</taxon>
        <taxon>rosids</taxon>
        <taxon>malvids</taxon>
        <taxon>Brassicales</taxon>
        <taxon>Brassicaceae</taxon>
        <taxon>Brassiceae</taxon>
        <taxon>Brassica</taxon>
    </lineage>
</organism>
<dbReference type="EMBL" id="QGKY02000089">
    <property type="protein sequence ID" value="KAF2610648.1"/>
    <property type="molecule type" value="Genomic_DNA"/>
</dbReference>
<evidence type="ECO:0000313" key="1">
    <source>
        <dbReference type="EMBL" id="KAF2610648.1"/>
    </source>
</evidence>
<gene>
    <name evidence="1" type="ORF">F2Q70_00009762</name>
</gene>
<dbReference type="Gene3D" id="1.25.10.10">
    <property type="entry name" value="Leucine-rich Repeat Variant"/>
    <property type="match status" value="1"/>
</dbReference>
<sequence length="306" mass="34872">MYSLLANSMSGDESVRQPAEAALSQSESRPGFCSCLMEVIASKDLVSHVNVRGISNEEKIHLRQKLLSHLREENYKIAEMLAVLISKIARFDYPREWPDLFSVLAQQLQSADVLASHRILMILFRTLKELSTKRLTADQRTFAEEIKPVKEVSPLLLNAVQSFLPYYSSFQNRDPKFWEFVKKACVKLMKVLAAIQSRHPYSFGDKCVLPVVVDFCLNKITDPEQASLPFEEFFIQCMVMVKSVLECKEYKPSLTGRVMDENGVTFEQRKKNASNAVSGIVSSLLPNERIVLLCNILVRRYPSNQQ</sequence>
<dbReference type="GO" id="GO:0005829">
    <property type="term" value="C:cytosol"/>
    <property type="evidence" value="ECO:0007669"/>
    <property type="project" value="TreeGrafter"/>
</dbReference>
<dbReference type="GO" id="GO:0005635">
    <property type="term" value="C:nuclear envelope"/>
    <property type="evidence" value="ECO:0007669"/>
    <property type="project" value="TreeGrafter"/>
</dbReference>
<protein>
    <recommendedName>
        <fullName evidence="2">Importin N-terminal domain-containing protein</fullName>
    </recommendedName>
</protein>
<dbReference type="GO" id="GO:0006606">
    <property type="term" value="P:protein import into nucleus"/>
    <property type="evidence" value="ECO:0007669"/>
    <property type="project" value="TreeGrafter"/>
</dbReference>
<dbReference type="PANTHER" id="PTHR10997:SF7">
    <property type="entry name" value="IMPORTIN-11"/>
    <property type="match status" value="1"/>
</dbReference>
<proteinExistence type="predicted"/>